<evidence type="ECO:0000313" key="11">
    <source>
        <dbReference type="Proteomes" id="UP000192906"/>
    </source>
</evidence>
<dbReference type="SUPFAM" id="SSF56214">
    <property type="entry name" value="4'-phosphopantetheinyl transferase"/>
    <property type="match status" value="1"/>
</dbReference>
<dbReference type="Gene3D" id="3.90.470.20">
    <property type="entry name" value="4'-phosphopantetheinyl transferase domain"/>
    <property type="match status" value="1"/>
</dbReference>
<dbReference type="InterPro" id="IPR000700">
    <property type="entry name" value="PAS-assoc_C"/>
</dbReference>
<feature type="domain" description="PAC" evidence="9">
    <location>
        <begin position="1"/>
        <end position="21"/>
    </location>
</feature>
<dbReference type="NCBIfam" id="NF011251">
    <property type="entry name" value="PRK14657.1"/>
    <property type="match status" value="1"/>
</dbReference>
<sequence>MIVGLGIDITELDRIKSSLEKFGERFMKTFLTENEIKLVPEVNYVQHLAARFAAKEAAVKALGTGFSEGITFKNIEIFNLKSGGPELKFNGKGLERSLELGVESVLISITHGRDTAAAVVILEK</sequence>
<dbReference type="EC" id="2.7.8.7" evidence="8"/>
<evidence type="ECO:0000256" key="2">
    <source>
        <dbReference type="ARBA" id="ARBA00022679"/>
    </source>
</evidence>
<organism evidence="10 11">
    <name type="scientific">Desulfovibrio gilichinskyi</name>
    <dbReference type="NCBI Taxonomy" id="1519643"/>
    <lineage>
        <taxon>Bacteria</taxon>
        <taxon>Pseudomonadati</taxon>
        <taxon>Thermodesulfobacteriota</taxon>
        <taxon>Desulfovibrionia</taxon>
        <taxon>Desulfovibrionales</taxon>
        <taxon>Desulfovibrionaceae</taxon>
        <taxon>Desulfovibrio</taxon>
    </lineage>
</organism>
<dbReference type="OrthoDB" id="517356at2"/>
<dbReference type="Proteomes" id="UP000192906">
    <property type="component" value="Unassembled WGS sequence"/>
</dbReference>
<dbReference type="GO" id="GO:0000287">
    <property type="term" value="F:magnesium ion binding"/>
    <property type="evidence" value="ECO:0007669"/>
    <property type="project" value="UniProtKB-UniRule"/>
</dbReference>
<dbReference type="Pfam" id="PF01648">
    <property type="entry name" value="ACPS"/>
    <property type="match status" value="1"/>
</dbReference>
<keyword evidence="7 8" id="KW-0275">Fatty acid biosynthesis</keyword>
<dbReference type="GO" id="GO:0006633">
    <property type="term" value="P:fatty acid biosynthetic process"/>
    <property type="evidence" value="ECO:0007669"/>
    <property type="project" value="UniProtKB-UniRule"/>
</dbReference>
<dbReference type="EMBL" id="FWZU01000001">
    <property type="protein sequence ID" value="SME94170.1"/>
    <property type="molecule type" value="Genomic_DNA"/>
</dbReference>
<dbReference type="NCBIfam" id="TIGR00556">
    <property type="entry name" value="pantethn_trn"/>
    <property type="match status" value="1"/>
</dbReference>
<dbReference type="GO" id="GO:0008897">
    <property type="term" value="F:holo-[acyl-carrier-protein] synthase activity"/>
    <property type="evidence" value="ECO:0007669"/>
    <property type="project" value="UniProtKB-UniRule"/>
</dbReference>
<evidence type="ECO:0000256" key="7">
    <source>
        <dbReference type="ARBA" id="ARBA00023160"/>
    </source>
</evidence>
<evidence type="ECO:0000313" key="10">
    <source>
        <dbReference type="EMBL" id="SME94170.1"/>
    </source>
</evidence>
<dbReference type="HAMAP" id="MF_00101">
    <property type="entry name" value="AcpS"/>
    <property type="match status" value="1"/>
</dbReference>
<gene>
    <name evidence="8" type="primary">acpS</name>
    <name evidence="10" type="ORF">SAMN06295933_0683</name>
</gene>
<keyword evidence="2 8" id="KW-0808">Transferase</keyword>
<dbReference type="InterPro" id="IPR037143">
    <property type="entry name" value="4-PPantetheinyl_Trfase_dom_sf"/>
</dbReference>
<dbReference type="PROSITE" id="PS50113">
    <property type="entry name" value="PAC"/>
    <property type="match status" value="1"/>
</dbReference>
<dbReference type="InterPro" id="IPR002582">
    <property type="entry name" value="ACPS"/>
</dbReference>
<dbReference type="AlphaFoldDB" id="A0A1X7CCK7"/>
<keyword evidence="5 8" id="KW-0460">Magnesium</keyword>
<reference evidence="11" key="1">
    <citation type="submission" date="2017-04" db="EMBL/GenBank/DDBJ databases">
        <authorList>
            <person name="Varghese N."/>
            <person name="Submissions S."/>
        </authorList>
    </citation>
    <scope>NUCLEOTIDE SEQUENCE [LARGE SCALE GENOMIC DNA]</scope>
    <source>
        <strain evidence="11">K3S</strain>
    </source>
</reference>
<evidence type="ECO:0000256" key="4">
    <source>
        <dbReference type="ARBA" id="ARBA00022832"/>
    </source>
</evidence>
<keyword evidence="4 8" id="KW-0276">Fatty acid metabolism</keyword>
<dbReference type="GO" id="GO:0005737">
    <property type="term" value="C:cytoplasm"/>
    <property type="evidence" value="ECO:0007669"/>
    <property type="project" value="UniProtKB-SubCell"/>
</dbReference>
<protein>
    <recommendedName>
        <fullName evidence="8">Holo-[acyl-carrier-protein] synthase</fullName>
        <shortName evidence="8">Holo-ACP synthase</shortName>
        <ecNumber evidence="8">2.7.8.7</ecNumber>
    </recommendedName>
    <alternativeName>
        <fullName evidence="8">4'-phosphopantetheinyl transferase AcpS</fullName>
    </alternativeName>
</protein>
<comment type="similarity">
    <text evidence="8">Belongs to the P-Pant transferase superfamily. AcpS family.</text>
</comment>
<comment type="catalytic activity">
    <reaction evidence="8">
        <text>apo-[ACP] + CoA = holo-[ACP] + adenosine 3',5'-bisphosphate + H(+)</text>
        <dbReference type="Rhea" id="RHEA:12068"/>
        <dbReference type="Rhea" id="RHEA-COMP:9685"/>
        <dbReference type="Rhea" id="RHEA-COMP:9690"/>
        <dbReference type="ChEBI" id="CHEBI:15378"/>
        <dbReference type="ChEBI" id="CHEBI:29999"/>
        <dbReference type="ChEBI" id="CHEBI:57287"/>
        <dbReference type="ChEBI" id="CHEBI:58343"/>
        <dbReference type="ChEBI" id="CHEBI:64479"/>
        <dbReference type="EC" id="2.7.8.7"/>
    </reaction>
</comment>
<keyword evidence="8" id="KW-0963">Cytoplasm</keyword>
<comment type="function">
    <text evidence="8">Transfers the 4'-phosphopantetheine moiety from coenzyme A to a Ser of acyl-carrier-protein.</text>
</comment>
<name>A0A1X7CCK7_9BACT</name>
<evidence type="ECO:0000256" key="3">
    <source>
        <dbReference type="ARBA" id="ARBA00022723"/>
    </source>
</evidence>
<dbReference type="STRING" id="1519643.SAMN06295933_0683"/>
<dbReference type="NCBIfam" id="TIGR00516">
    <property type="entry name" value="acpS"/>
    <property type="match status" value="1"/>
</dbReference>
<evidence type="ECO:0000259" key="9">
    <source>
        <dbReference type="PROSITE" id="PS50113"/>
    </source>
</evidence>
<evidence type="ECO:0000256" key="5">
    <source>
        <dbReference type="ARBA" id="ARBA00022842"/>
    </source>
</evidence>
<keyword evidence="1 8" id="KW-0444">Lipid biosynthesis</keyword>
<evidence type="ECO:0000256" key="8">
    <source>
        <dbReference type="HAMAP-Rule" id="MF_00101"/>
    </source>
</evidence>
<evidence type="ECO:0000256" key="6">
    <source>
        <dbReference type="ARBA" id="ARBA00023098"/>
    </source>
</evidence>
<accession>A0A1X7CCK7</accession>
<feature type="binding site" evidence="8">
    <location>
        <position position="8"/>
    </location>
    <ligand>
        <name>Mg(2+)</name>
        <dbReference type="ChEBI" id="CHEBI:18420"/>
    </ligand>
</feature>
<comment type="subcellular location">
    <subcellularLocation>
        <location evidence="8">Cytoplasm</location>
    </subcellularLocation>
</comment>
<comment type="cofactor">
    <cofactor evidence="8">
        <name>Mg(2+)</name>
        <dbReference type="ChEBI" id="CHEBI:18420"/>
    </cofactor>
</comment>
<evidence type="ECO:0000256" key="1">
    <source>
        <dbReference type="ARBA" id="ARBA00022516"/>
    </source>
</evidence>
<dbReference type="InterPro" id="IPR004568">
    <property type="entry name" value="Ppantetheine-prot_Trfase_dom"/>
</dbReference>
<feature type="binding site" evidence="8">
    <location>
        <position position="56"/>
    </location>
    <ligand>
        <name>Mg(2+)</name>
        <dbReference type="ChEBI" id="CHEBI:18420"/>
    </ligand>
</feature>
<proteinExistence type="inferred from homology"/>
<keyword evidence="3 8" id="KW-0479">Metal-binding</keyword>
<keyword evidence="6 8" id="KW-0443">Lipid metabolism</keyword>
<keyword evidence="11" id="KW-1185">Reference proteome</keyword>
<dbReference type="RefSeq" id="WP_085098268.1">
    <property type="nucleotide sequence ID" value="NZ_FWZU01000001.1"/>
</dbReference>
<dbReference type="InterPro" id="IPR008278">
    <property type="entry name" value="4-PPantetheinyl_Trfase_dom"/>
</dbReference>